<proteinExistence type="predicted"/>
<dbReference type="SMART" id="SM01052">
    <property type="entry name" value="CAP_GLY"/>
    <property type="match status" value="1"/>
</dbReference>
<name>A0A1Q3A3I3_ZYGRO</name>
<feature type="coiled-coil region" evidence="1">
    <location>
        <begin position="479"/>
        <end position="544"/>
    </location>
</feature>
<dbReference type="InterPro" id="IPR036859">
    <property type="entry name" value="CAP-Gly_dom_sf"/>
</dbReference>
<dbReference type="Gene3D" id="2.30.30.190">
    <property type="entry name" value="CAP Gly-rich-like domain"/>
    <property type="match status" value="1"/>
</dbReference>
<sequence length="664" mass="76539">MVAIGDKVDVNGHHGVVKYIGHTQFAEGVWYGIELDEPVGRNDGSVQGKRYFDLEKKGLCGIFAKLQSIKIINSGGQNSLQGEVSRLLQENDELRRQLQRTEVEGPNDVIEFLTMENSDLSKNIESLKGKLAALQQREDTHVKLQAVYVEMEKELRDQLEELEISYQKEIDALKNENAKLHQELAEKDSPQLEVRDLQSKLKIMEQQVYENRFLKDLYEVCIDDKRNREEAQFEYLSKKILDDRIRNNFVEKQKCRFVLVILNSIAAALTNENMKESYRKSLGDVSQWTAPFLGCLIPEEKIRLTSINEFLSSNPELNASPFLAIRCIGLTFGKIVPELLALYMERTADKPPLELITELYSVCLSIQKKCEVLLVGASNANCILTTRNNISALKLFNTIFQEIFSQFELEFQEDHILELTKDILQQVESISVMKQVDEDKDDDKFEDSQTIEATSTSINSKDDMAAHWQTLLHNRETELRELMIKNQVYQQRLEEVDSRGKEFNSMKIEIGDLSQRNDYLIQEVADLKEVLEKVQQKVKREQLRAYQIGPNDGYEDLAAELINSEKLDLISEIRDLRQIVSKYVAKENKKPVNLEWLDIHKEAINIIDIPLRNRIHSLGNEVLDFVNYSTSVNLECSKLKKNYMENAKFKMSVIESAIKDTKLN</sequence>
<feature type="coiled-coil region" evidence="1">
    <location>
        <begin position="77"/>
        <end position="183"/>
    </location>
</feature>
<dbReference type="OrthoDB" id="2130750at2759"/>
<evidence type="ECO:0000313" key="3">
    <source>
        <dbReference type="EMBL" id="GAV50285.1"/>
    </source>
</evidence>
<dbReference type="InterPro" id="IPR000938">
    <property type="entry name" value="CAP-Gly_domain"/>
</dbReference>
<evidence type="ECO:0000313" key="4">
    <source>
        <dbReference type="Proteomes" id="UP000187013"/>
    </source>
</evidence>
<dbReference type="SUPFAM" id="SSF74924">
    <property type="entry name" value="Cap-Gly domain"/>
    <property type="match status" value="1"/>
</dbReference>
<evidence type="ECO:0000259" key="2">
    <source>
        <dbReference type="PROSITE" id="PS50245"/>
    </source>
</evidence>
<dbReference type="Pfam" id="PF01302">
    <property type="entry name" value="CAP_GLY"/>
    <property type="match status" value="1"/>
</dbReference>
<gene>
    <name evidence="3" type="ORF">ZYGR_0U01410</name>
</gene>
<dbReference type="PROSITE" id="PS50245">
    <property type="entry name" value="CAP_GLY_2"/>
    <property type="match status" value="1"/>
</dbReference>
<dbReference type="Proteomes" id="UP000187013">
    <property type="component" value="Unassembled WGS sequence"/>
</dbReference>
<dbReference type="eggNOG" id="KOG4568">
    <property type="taxonomic scope" value="Eukaryota"/>
</dbReference>
<comment type="caution">
    <text evidence="3">The sequence shown here is derived from an EMBL/GenBank/DDBJ whole genome shotgun (WGS) entry which is preliminary data.</text>
</comment>
<dbReference type="EMBL" id="BDGX01000021">
    <property type="protein sequence ID" value="GAV50285.1"/>
    <property type="molecule type" value="Genomic_DNA"/>
</dbReference>
<keyword evidence="1" id="KW-0175">Coiled coil</keyword>
<feature type="domain" description="CAP-Gly" evidence="2">
    <location>
        <begin position="21"/>
        <end position="65"/>
    </location>
</feature>
<reference evidence="3 4" key="1">
    <citation type="submission" date="2016-08" db="EMBL/GenBank/DDBJ databases">
        <title>Draft genome sequence of allopolyploid Zygosaccharomyces rouxii.</title>
        <authorList>
            <person name="Watanabe J."/>
            <person name="Uehara K."/>
            <person name="Mogi Y."/>
            <person name="Tsukioka Y."/>
        </authorList>
    </citation>
    <scope>NUCLEOTIDE SEQUENCE [LARGE SCALE GENOMIC DNA]</scope>
    <source>
        <strain evidence="3 4">NBRC 110957</strain>
    </source>
</reference>
<evidence type="ECO:0000256" key="1">
    <source>
        <dbReference type="SAM" id="Coils"/>
    </source>
</evidence>
<protein>
    <recommendedName>
        <fullName evidence="2">CAP-Gly domain-containing protein</fullName>
    </recommendedName>
</protein>
<dbReference type="PANTHER" id="PTHR18916">
    <property type="entry name" value="DYNACTIN 1-RELATED MICROTUBULE-BINDING"/>
    <property type="match status" value="1"/>
</dbReference>
<accession>A0A1Q3A3I3</accession>
<dbReference type="AlphaFoldDB" id="A0A1Q3A3I3"/>
<organism evidence="3 4">
    <name type="scientific">Zygosaccharomyces rouxii</name>
    <dbReference type="NCBI Taxonomy" id="4956"/>
    <lineage>
        <taxon>Eukaryota</taxon>
        <taxon>Fungi</taxon>
        <taxon>Dikarya</taxon>
        <taxon>Ascomycota</taxon>
        <taxon>Saccharomycotina</taxon>
        <taxon>Saccharomycetes</taxon>
        <taxon>Saccharomycetales</taxon>
        <taxon>Saccharomycetaceae</taxon>
        <taxon>Zygosaccharomyces</taxon>
    </lineage>
</organism>